<evidence type="ECO:0000313" key="3">
    <source>
        <dbReference type="Proteomes" id="UP000077051"/>
    </source>
</evidence>
<dbReference type="AlphaFoldDB" id="A0A162QWW4"/>
<dbReference type="VEuPathDB" id="FungiDB:MUCCIDRAFT_106932"/>
<feature type="signal peptide" evidence="1">
    <location>
        <begin position="1"/>
        <end position="24"/>
    </location>
</feature>
<evidence type="ECO:0000313" key="2">
    <source>
        <dbReference type="EMBL" id="OAD06360.1"/>
    </source>
</evidence>
<accession>A0A162QWW4</accession>
<reference evidence="2 3" key="1">
    <citation type="submission" date="2015-06" db="EMBL/GenBank/DDBJ databases">
        <title>Expansion of signal transduction pathways in fungi by whole-genome duplication.</title>
        <authorList>
            <consortium name="DOE Joint Genome Institute"/>
            <person name="Corrochano L.M."/>
            <person name="Kuo A."/>
            <person name="Marcet-Houben M."/>
            <person name="Polaino S."/>
            <person name="Salamov A."/>
            <person name="Villalobos J.M."/>
            <person name="Alvarez M.I."/>
            <person name="Avalos J."/>
            <person name="Benito E.P."/>
            <person name="Benoit I."/>
            <person name="Burger G."/>
            <person name="Camino L.P."/>
            <person name="Canovas D."/>
            <person name="Cerda-Olmedo E."/>
            <person name="Cheng J.-F."/>
            <person name="Dominguez A."/>
            <person name="Elias M."/>
            <person name="Eslava A.P."/>
            <person name="Glaser F."/>
            <person name="Grimwood J."/>
            <person name="Gutierrez G."/>
            <person name="Heitman J."/>
            <person name="Henrissat B."/>
            <person name="Iturriaga E.A."/>
            <person name="Lang B.F."/>
            <person name="Lavin J.L."/>
            <person name="Lee S."/>
            <person name="Li W."/>
            <person name="Lindquist E."/>
            <person name="Lopez-Garcia S."/>
            <person name="Luque E.M."/>
            <person name="Marcos A.T."/>
            <person name="Martin J."/>
            <person name="Mccluskey K."/>
            <person name="Medina H.R."/>
            <person name="Miralles-Duran A."/>
            <person name="Miyazaki A."/>
            <person name="Munoz-Torres E."/>
            <person name="Oguiza J.A."/>
            <person name="Ohm R."/>
            <person name="Olmedo M."/>
            <person name="Orejas M."/>
            <person name="Ortiz-Castellanos L."/>
            <person name="Pisabarro A.G."/>
            <person name="Rodriguez-Romero J."/>
            <person name="Ruiz-Herrera J."/>
            <person name="Ruiz-Vazquez R."/>
            <person name="Sanz C."/>
            <person name="Schackwitz W."/>
            <person name="Schmutz J."/>
            <person name="Shahriari M."/>
            <person name="Shelest E."/>
            <person name="Silva-Franco F."/>
            <person name="Soanes D."/>
            <person name="Syed K."/>
            <person name="Tagua V.G."/>
            <person name="Talbot N.J."/>
            <person name="Thon M."/>
            <person name="De Vries R.P."/>
            <person name="Wiebenga A."/>
            <person name="Yadav J.S."/>
            <person name="Braun E.L."/>
            <person name="Baker S."/>
            <person name="Garre V."/>
            <person name="Horwitz B."/>
            <person name="Torres-Martinez S."/>
            <person name="Idnurm A."/>
            <person name="Herrera-Estrella A."/>
            <person name="Gabaldon T."/>
            <person name="Grigoriev I.V."/>
        </authorList>
    </citation>
    <scope>NUCLEOTIDE SEQUENCE [LARGE SCALE GENOMIC DNA]</scope>
    <source>
        <strain evidence="2 3">CBS 277.49</strain>
    </source>
</reference>
<name>A0A162QWW4_MUCCL</name>
<keyword evidence="3" id="KW-1185">Reference proteome</keyword>
<gene>
    <name evidence="2" type="ORF">MUCCIDRAFT_106932</name>
</gene>
<evidence type="ECO:0000256" key="1">
    <source>
        <dbReference type="SAM" id="SignalP"/>
    </source>
</evidence>
<dbReference type="OrthoDB" id="2267054at2759"/>
<proteinExistence type="predicted"/>
<dbReference type="Proteomes" id="UP000077051">
    <property type="component" value="Unassembled WGS sequence"/>
</dbReference>
<sequence>MSSYFLLTLTLVLMALFASHQVSAAAIGDQQACIKRAYGIYDGFTKRGCNVERGEAACRGLFDFAIKNLNEDLDKCERSDYVTLCRIVPSGGFFSFTSCSSLNGGGKLTKAACEAEASKDYMFYGADGSKTLFKAGDSRCINTIDYNCHDLCA</sequence>
<feature type="chain" id="PRO_5007838764" evidence="1">
    <location>
        <begin position="25"/>
        <end position="153"/>
    </location>
</feature>
<keyword evidence="1" id="KW-0732">Signal</keyword>
<organism evidence="2 3">
    <name type="scientific">Mucor lusitanicus CBS 277.49</name>
    <dbReference type="NCBI Taxonomy" id="747725"/>
    <lineage>
        <taxon>Eukaryota</taxon>
        <taxon>Fungi</taxon>
        <taxon>Fungi incertae sedis</taxon>
        <taxon>Mucoromycota</taxon>
        <taxon>Mucoromycotina</taxon>
        <taxon>Mucoromycetes</taxon>
        <taxon>Mucorales</taxon>
        <taxon>Mucorineae</taxon>
        <taxon>Mucoraceae</taxon>
        <taxon>Mucor</taxon>
    </lineage>
</organism>
<comment type="caution">
    <text evidence="2">The sequence shown here is derived from an EMBL/GenBank/DDBJ whole genome shotgun (WGS) entry which is preliminary data.</text>
</comment>
<dbReference type="EMBL" id="AMYB01000002">
    <property type="protein sequence ID" value="OAD06360.1"/>
    <property type="molecule type" value="Genomic_DNA"/>
</dbReference>
<protein>
    <submittedName>
        <fullName evidence="2">Uncharacterized protein</fullName>
    </submittedName>
</protein>